<dbReference type="Pfam" id="PF13456">
    <property type="entry name" value="RVT_3"/>
    <property type="match status" value="1"/>
</dbReference>
<dbReference type="InterPro" id="IPR052929">
    <property type="entry name" value="RNase_H-like_EbsB-rel"/>
</dbReference>
<protein>
    <recommendedName>
        <fullName evidence="1">RNase H type-1 domain-containing protein</fullName>
    </recommendedName>
</protein>
<proteinExistence type="predicted"/>
<dbReference type="PANTHER" id="PTHR47074:SF48">
    <property type="entry name" value="POLYNUCLEOTIDYL TRANSFERASE, RIBONUCLEASE H-LIKE SUPERFAMILY PROTEIN"/>
    <property type="match status" value="1"/>
</dbReference>
<reference evidence="2 3" key="1">
    <citation type="submission" date="2024-01" db="EMBL/GenBank/DDBJ databases">
        <title>A telomere-to-telomere, gap-free genome of sweet tea (Lithocarpus litseifolius).</title>
        <authorList>
            <person name="Zhou J."/>
        </authorList>
    </citation>
    <scope>NUCLEOTIDE SEQUENCE [LARGE SCALE GENOMIC DNA]</scope>
    <source>
        <strain evidence="2">Zhou-2022a</strain>
        <tissue evidence="2">Leaf</tissue>
    </source>
</reference>
<evidence type="ECO:0000259" key="1">
    <source>
        <dbReference type="Pfam" id="PF13456"/>
    </source>
</evidence>
<sequence>MVKLREHSHTDGLETTEFGEIHIQILIIGIEEYDDILVLMKFENNWMARLREQSHIDGSETTGLGEIHIEILIIGIEEYAGILVLQLEQAYQPVEVEAITACRAVEFGSEIGVDYAIMEDDPEVIVKALRNKDNGFLFIAPLINDVSLFSGLYSELSYFHIRKNGNKVAHSLARLALITIDCTVWMEDVPFRTLYFV</sequence>
<name>A0AAW2CLE0_9ROSI</name>
<dbReference type="PANTHER" id="PTHR47074">
    <property type="entry name" value="BNAC02G40300D PROTEIN"/>
    <property type="match status" value="1"/>
</dbReference>
<accession>A0AAW2CLE0</accession>
<gene>
    <name evidence="2" type="ORF">SO802_022021</name>
</gene>
<keyword evidence="3" id="KW-1185">Reference proteome</keyword>
<evidence type="ECO:0000313" key="2">
    <source>
        <dbReference type="EMBL" id="KAK9997335.1"/>
    </source>
</evidence>
<dbReference type="AlphaFoldDB" id="A0AAW2CLE0"/>
<dbReference type="InterPro" id="IPR002156">
    <property type="entry name" value="RNaseH_domain"/>
</dbReference>
<feature type="domain" description="RNase H type-1" evidence="1">
    <location>
        <begin position="85"/>
        <end position="175"/>
    </location>
</feature>
<dbReference type="Proteomes" id="UP001459277">
    <property type="component" value="Unassembled WGS sequence"/>
</dbReference>
<comment type="caution">
    <text evidence="2">The sequence shown here is derived from an EMBL/GenBank/DDBJ whole genome shotgun (WGS) entry which is preliminary data.</text>
</comment>
<organism evidence="2 3">
    <name type="scientific">Lithocarpus litseifolius</name>
    <dbReference type="NCBI Taxonomy" id="425828"/>
    <lineage>
        <taxon>Eukaryota</taxon>
        <taxon>Viridiplantae</taxon>
        <taxon>Streptophyta</taxon>
        <taxon>Embryophyta</taxon>
        <taxon>Tracheophyta</taxon>
        <taxon>Spermatophyta</taxon>
        <taxon>Magnoliopsida</taxon>
        <taxon>eudicotyledons</taxon>
        <taxon>Gunneridae</taxon>
        <taxon>Pentapetalae</taxon>
        <taxon>rosids</taxon>
        <taxon>fabids</taxon>
        <taxon>Fagales</taxon>
        <taxon>Fagaceae</taxon>
        <taxon>Lithocarpus</taxon>
    </lineage>
</organism>
<dbReference type="GO" id="GO:0004523">
    <property type="term" value="F:RNA-DNA hybrid ribonuclease activity"/>
    <property type="evidence" value="ECO:0007669"/>
    <property type="project" value="InterPro"/>
</dbReference>
<dbReference type="GO" id="GO:0003676">
    <property type="term" value="F:nucleic acid binding"/>
    <property type="evidence" value="ECO:0007669"/>
    <property type="project" value="InterPro"/>
</dbReference>
<evidence type="ECO:0000313" key="3">
    <source>
        <dbReference type="Proteomes" id="UP001459277"/>
    </source>
</evidence>
<dbReference type="EMBL" id="JAZDWU010000007">
    <property type="protein sequence ID" value="KAK9997335.1"/>
    <property type="molecule type" value="Genomic_DNA"/>
</dbReference>